<dbReference type="AlphaFoldDB" id="A0A8S3Y6Q4"/>
<keyword evidence="3" id="KW-1185">Reference proteome</keyword>
<dbReference type="Proteomes" id="UP000691718">
    <property type="component" value="Unassembled WGS sequence"/>
</dbReference>
<evidence type="ECO:0000313" key="3">
    <source>
        <dbReference type="Proteomes" id="UP000691718"/>
    </source>
</evidence>
<accession>A0A8S3Y6Q4</accession>
<protein>
    <submittedName>
        <fullName evidence="2">(apollo) hypothetical protein</fullName>
    </submittedName>
</protein>
<evidence type="ECO:0000256" key="1">
    <source>
        <dbReference type="SAM" id="MobiDB-lite"/>
    </source>
</evidence>
<sequence length="108" mass="11895">MAPTVSKLTKRPLSSQTKEILYKLNTYFKDLNDKDMSSVVTSAQLVATSMGIPLSTVKKVLLEVKEEKAFDDRDAAIDGLSERFIINTGSDESSDESEDEDAMSGEEL</sequence>
<comment type="caution">
    <text evidence="2">The sequence shown here is derived from an EMBL/GenBank/DDBJ whole genome shotgun (WGS) entry which is preliminary data.</text>
</comment>
<name>A0A8S3Y6Q4_PARAO</name>
<dbReference type="OrthoDB" id="2266637at2759"/>
<feature type="region of interest" description="Disordered" evidence="1">
    <location>
        <begin position="86"/>
        <end position="108"/>
    </location>
</feature>
<reference evidence="2" key="1">
    <citation type="submission" date="2021-04" db="EMBL/GenBank/DDBJ databases">
        <authorList>
            <person name="Tunstrom K."/>
        </authorList>
    </citation>
    <scope>NUCLEOTIDE SEQUENCE</scope>
</reference>
<feature type="compositionally biased region" description="Acidic residues" evidence="1">
    <location>
        <begin position="92"/>
        <end position="108"/>
    </location>
</feature>
<dbReference type="EMBL" id="CAJQZP010001531">
    <property type="protein sequence ID" value="CAG5052644.1"/>
    <property type="molecule type" value="Genomic_DNA"/>
</dbReference>
<gene>
    <name evidence="2" type="ORF">PAPOLLO_LOCUS25435</name>
</gene>
<organism evidence="2 3">
    <name type="scientific">Parnassius apollo</name>
    <name type="common">Apollo butterfly</name>
    <name type="synonym">Papilio apollo</name>
    <dbReference type="NCBI Taxonomy" id="110799"/>
    <lineage>
        <taxon>Eukaryota</taxon>
        <taxon>Metazoa</taxon>
        <taxon>Ecdysozoa</taxon>
        <taxon>Arthropoda</taxon>
        <taxon>Hexapoda</taxon>
        <taxon>Insecta</taxon>
        <taxon>Pterygota</taxon>
        <taxon>Neoptera</taxon>
        <taxon>Endopterygota</taxon>
        <taxon>Lepidoptera</taxon>
        <taxon>Glossata</taxon>
        <taxon>Ditrysia</taxon>
        <taxon>Papilionoidea</taxon>
        <taxon>Papilionidae</taxon>
        <taxon>Parnassiinae</taxon>
        <taxon>Parnassini</taxon>
        <taxon>Parnassius</taxon>
        <taxon>Parnassius</taxon>
    </lineage>
</organism>
<proteinExistence type="predicted"/>
<evidence type="ECO:0000313" key="2">
    <source>
        <dbReference type="EMBL" id="CAG5052644.1"/>
    </source>
</evidence>